<name>X1JP40_9ZZZZ</name>
<sequence length="113" mass="13587">YKILYHRFPNAKFILFTKDPDSWYQSMIKHSDGDIIGRGMTHCKVYRRELEYFDLLQAGKIDEKNENQLSTKKVMKLTNQAEHYKEIYRLHKLEVQDFFDRFSPDSLHVGNLD</sequence>
<dbReference type="InterPro" id="IPR040632">
    <property type="entry name" value="Sulfotransfer_4"/>
</dbReference>
<dbReference type="AlphaFoldDB" id="X1JP40"/>
<feature type="non-terminal residue" evidence="1">
    <location>
        <position position="113"/>
    </location>
</feature>
<dbReference type="Pfam" id="PF17784">
    <property type="entry name" value="Sulfotransfer_4"/>
    <property type="match status" value="1"/>
</dbReference>
<evidence type="ECO:0008006" key="2">
    <source>
        <dbReference type="Google" id="ProtNLM"/>
    </source>
</evidence>
<proteinExistence type="predicted"/>
<comment type="caution">
    <text evidence="1">The sequence shown here is derived from an EMBL/GenBank/DDBJ whole genome shotgun (WGS) entry which is preliminary data.</text>
</comment>
<dbReference type="EMBL" id="BARU01047109">
    <property type="protein sequence ID" value="GAH96486.1"/>
    <property type="molecule type" value="Genomic_DNA"/>
</dbReference>
<dbReference type="InterPro" id="IPR027417">
    <property type="entry name" value="P-loop_NTPase"/>
</dbReference>
<dbReference type="Gene3D" id="3.40.50.300">
    <property type="entry name" value="P-loop containing nucleotide triphosphate hydrolases"/>
    <property type="match status" value="1"/>
</dbReference>
<organism evidence="1">
    <name type="scientific">marine sediment metagenome</name>
    <dbReference type="NCBI Taxonomy" id="412755"/>
    <lineage>
        <taxon>unclassified sequences</taxon>
        <taxon>metagenomes</taxon>
        <taxon>ecological metagenomes</taxon>
    </lineage>
</organism>
<feature type="non-terminal residue" evidence="1">
    <location>
        <position position="1"/>
    </location>
</feature>
<evidence type="ECO:0000313" key="1">
    <source>
        <dbReference type="EMBL" id="GAH96486.1"/>
    </source>
</evidence>
<protein>
    <recommendedName>
        <fullName evidence="2">Sulfotransferase domain-containing protein</fullName>
    </recommendedName>
</protein>
<accession>X1JP40</accession>
<gene>
    <name evidence="1" type="ORF">S03H2_70743</name>
</gene>
<reference evidence="1" key="1">
    <citation type="journal article" date="2014" name="Front. Microbiol.">
        <title>High frequency of phylogenetically diverse reductive dehalogenase-homologous genes in deep subseafloor sedimentary metagenomes.</title>
        <authorList>
            <person name="Kawai M."/>
            <person name="Futagami T."/>
            <person name="Toyoda A."/>
            <person name="Takaki Y."/>
            <person name="Nishi S."/>
            <person name="Hori S."/>
            <person name="Arai W."/>
            <person name="Tsubouchi T."/>
            <person name="Morono Y."/>
            <person name="Uchiyama I."/>
            <person name="Ito T."/>
            <person name="Fujiyama A."/>
            <person name="Inagaki F."/>
            <person name="Takami H."/>
        </authorList>
    </citation>
    <scope>NUCLEOTIDE SEQUENCE</scope>
    <source>
        <strain evidence="1">Expedition CK06-06</strain>
    </source>
</reference>